<dbReference type="RefSeq" id="WP_085891142.1">
    <property type="nucleotide sequence ID" value="NZ_FWFL01000002.1"/>
</dbReference>
<proteinExistence type="predicted"/>
<name>A0A1Y5RRV4_9RHOB</name>
<evidence type="ECO:0000313" key="1">
    <source>
        <dbReference type="EMBL" id="SLN21084.1"/>
    </source>
</evidence>
<dbReference type="InterPro" id="IPR007183">
    <property type="entry name" value="UPF0280"/>
</dbReference>
<organism evidence="1 2">
    <name type="scientific">Roseovarius litorisediminis</name>
    <dbReference type="NCBI Taxonomy" id="1312363"/>
    <lineage>
        <taxon>Bacteria</taxon>
        <taxon>Pseudomonadati</taxon>
        <taxon>Pseudomonadota</taxon>
        <taxon>Alphaproteobacteria</taxon>
        <taxon>Rhodobacterales</taxon>
        <taxon>Roseobacteraceae</taxon>
        <taxon>Roseovarius</taxon>
    </lineage>
</organism>
<keyword evidence="2" id="KW-1185">Reference proteome</keyword>
<dbReference type="AlphaFoldDB" id="A0A1Y5RRV4"/>
<accession>A0A1Y5RRV4</accession>
<dbReference type="NCBIfam" id="NF003322">
    <property type="entry name" value="PRK04334.1-2"/>
    <property type="match status" value="1"/>
</dbReference>
<gene>
    <name evidence="1" type="ORF">PEL8287_00886</name>
</gene>
<sequence length="280" mass="29370">MQRAQATWLPDGKRLHLHHGPIDMIVGVTGPERDAALGRAVARFDTLLEELAAELPLLRQPTGRRPTSDTARRMHHATQPFVPQFITPMAAVAGAGADTILAAICNGSGITKAYVNNGGDVAFYLSEDQHMQAAITCDPPGHIRIRYADPVRGIATSGWRGRSHSFGIADSVTVLAATAAQADAAATMIANAVNLPDHPAIHRTPAKALAPDSDLGARIVTTHVGPLGPEDINTALSNGATFAARCQSRGLITGAAMVLCGQIRLVGSLPLVQQKESLDA</sequence>
<dbReference type="OrthoDB" id="9814719at2"/>
<dbReference type="PIRSF" id="PIRSF006421">
    <property type="entry name" value="UCP006421"/>
    <property type="match status" value="1"/>
</dbReference>
<reference evidence="1 2" key="1">
    <citation type="submission" date="2017-03" db="EMBL/GenBank/DDBJ databases">
        <authorList>
            <person name="Afonso C.L."/>
            <person name="Miller P.J."/>
            <person name="Scott M.A."/>
            <person name="Spackman E."/>
            <person name="Goraichik I."/>
            <person name="Dimitrov K.M."/>
            <person name="Suarez D.L."/>
            <person name="Swayne D.E."/>
        </authorList>
    </citation>
    <scope>NUCLEOTIDE SEQUENCE [LARGE SCALE GENOMIC DNA]</scope>
    <source>
        <strain evidence="1 2">CECT 8287</strain>
    </source>
</reference>
<dbReference type="InterPro" id="IPR003374">
    <property type="entry name" value="ApbE-like_sf"/>
</dbReference>
<dbReference type="Gene3D" id="3.10.520.10">
    <property type="entry name" value="ApbE-like domains"/>
    <property type="match status" value="1"/>
</dbReference>
<dbReference type="EMBL" id="FWFL01000002">
    <property type="protein sequence ID" value="SLN21084.1"/>
    <property type="molecule type" value="Genomic_DNA"/>
</dbReference>
<evidence type="ECO:0000313" key="2">
    <source>
        <dbReference type="Proteomes" id="UP000193827"/>
    </source>
</evidence>
<dbReference type="Proteomes" id="UP000193827">
    <property type="component" value="Unassembled WGS sequence"/>
</dbReference>
<dbReference type="SUPFAM" id="SSF143631">
    <property type="entry name" value="ApbE-like"/>
    <property type="match status" value="1"/>
</dbReference>
<protein>
    <submittedName>
        <fullName evidence="1">Uncharacterized protein</fullName>
    </submittedName>
</protein>